<dbReference type="EMBL" id="BAABBO010000009">
    <property type="protein sequence ID" value="GAA3962571.1"/>
    <property type="molecule type" value="Genomic_DNA"/>
</dbReference>
<dbReference type="CDD" id="cd02966">
    <property type="entry name" value="TlpA_like_family"/>
    <property type="match status" value="1"/>
</dbReference>
<dbReference type="InterPro" id="IPR036249">
    <property type="entry name" value="Thioredoxin-like_sf"/>
</dbReference>
<dbReference type="PROSITE" id="PS51352">
    <property type="entry name" value="THIOREDOXIN_2"/>
    <property type="match status" value="1"/>
</dbReference>
<gene>
    <name evidence="2" type="ORF">GCM10022278_20640</name>
</gene>
<evidence type="ECO:0000259" key="1">
    <source>
        <dbReference type="PROSITE" id="PS51352"/>
    </source>
</evidence>
<keyword evidence="3" id="KW-1185">Reference proteome</keyword>
<dbReference type="PANTHER" id="PTHR42852:SF18">
    <property type="entry name" value="CHROMOSOME UNDETERMINED SCAFFOLD_47, WHOLE GENOME SHOTGUN SEQUENCE"/>
    <property type="match status" value="1"/>
</dbReference>
<evidence type="ECO:0000313" key="3">
    <source>
        <dbReference type="Proteomes" id="UP001501337"/>
    </source>
</evidence>
<reference evidence="3" key="1">
    <citation type="journal article" date="2019" name="Int. J. Syst. Evol. Microbiol.">
        <title>The Global Catalogue of Microorganisms (GCM) 10K type strain sequencing project: providing services to taxonomists for standard genome sequencing and annotation.</title>
        <authorList>
            <consortium name="The Broad Institute Genomics Platform"/>
            <consortium name="The Broad Institute Genome Sequencing Center for Infectious Disease"/>
            <person name="Wu L."/>
            <person name="Ma J."/>
        </authorList>
    </citation>
    <scope>NUCLEOTIDE SEQUENCE [LARGE SCALE GENOMIC DNA]</scope>
    <source>
        <strain evidence="3">JCM 17555</strain>
    </source>
</reference>
<dbReference type="PANTHER" id="PTHR42852">
    <property type="entry name" value="THIOL:DISULFIDE INTERCHANGE PROTEIN DSBE"/>
    <property type="match status" value="1"/>
</dbReference>
<dbReference type="Gene3D" id="3.40.30.10">
    <property type="entry name" value="Glutaredoxin"/>
    <property type="match status" value="1"/>
</dbReference>
<dbReference type="InterPro" id="IPR013766">
    <property type="entry name" value="Thioredoxin_domain"/>
</dbReference>
<protein>
    <recommendedName>
        <fullName evidence="1">Thioredoxin domain-containing protein</fullName>
    </recommendedName>
</protein>
<evidence type="ECO:0000313" key="2">
    <source>
        <dbReference type="EMBL" id="GAA3962571.1"/>
    </source>
</evidence>
<dbReference type="InterPro" id="IPR050553">
    <property type="entry name" value="Thioredoxin_ResA/DsbE_sf"/>
</dbReference>
<organism evidence="2 3">
    <name type="scientific">Allohahella marinimesophila</name>
    <dbReference type="NCBI Taxonomy" id="1054972"/>
    <lineage>
        <taxon>Bacteria</taxon>
        <taxon>Pseudomonadati</taxon>
        <taxon>Pseudomonadota</taxon>
        <taxon>Gammaproteobacteria</taxon>
        <taxon>Oceanospirillales</taxon>
        <taxon>Hahellaceae</taxon>
        <taxon>Allohahella</taxon>
    </lineage>
</organism>
<accession>A0ABP7PAS6</accession>
<name>A0ABP7PAS6_9GAMM</name>
<dbReference type="Pfam" id="PF08534">
    <property type="entry name" value="Redoxin"/>
    <property type="match status" value="1"/>
</dbReference>
<dbReference type="SUPFAM" id="SSF52833">
    <property type="entry name" value="Thioredoxin-like"/>
    <property type="match status" value="1"/>
</dbReference>
<proteinExistence type="predicted"/>
<comment type="caution">
    <text evidence="2">The sequence shown here is derived from an EMBL/GenBank/DDBJ whole genome shotgun (WGS) entry which is preliminary data.</text>
</comment>
<dbReference type="InterPro" id="IPR013740">
    <property type="entry name" value="Redoxin"/>
</dbReference>
<sequence>MILNRSRTLVSNRRLADELADASRMWRFTGSLLVACLLASVPFTAPDAYAAKPAPDFQLPVLNSDKTQSLSQYRGMIVYVDFWASWCGPCRKSLPQLSKLRDELVEAGDFEVLAINVDAKTEDATRFLNQFPVSYPVLLDPKGKTPEAYGLVGMPTSYLIDHKGNIVSVHEGFRDGDIEKLRQEIEALRKAKK</sequence>
<dbReference type="RefSeq" id="WP_344805972.1">
    <property type="nucleotide sequence ID" value="NZ_BAABBO010000009.1"/>
</dbReference>
<feature type="domain" description="Thioredoxin" evidence="1">
    <location>
        <begin position="48"/>
        <end position="190"/>
    </location>
</feature>
<dbReference type="Proteomes" id="UP001501337">
    <property type="component" value="Unassembled WGS sequence"/>
</dbReference>